<dbReference type="PATRIC" id="fig|2064.6.peg.2692"/>
<name>A0A0D0N9L8_KITGR</name>
<sequence>MRLRKLIAAAGIAATVAGFGLASAGDASAFSADCQGNSHAICLYYNSSSYGYGAYFKQTGNISDYSGYTFSSGLNGSAGAGSAVKNGAAAIDSWYGGNFVVYYNSGYNCSYACQTISGYAPVTDLNGSLKNNNASGSFN</sequence>
<comment type="caution">
    <text evidence="2">The sequence shown here is derived from an EMBL/GenBank/DDBJ whole genome shotgun (WGS) entry which is preliminary data.</text>
</comment>
<keyword evidence="1" id="KW-0732">Signal</keyword>
<gene>
    <name evidence="2" type="ORF">TR51_12530</name>
</gene>
<dbReference type="STRING" id="2064.TR51_12530"/>
<evidence type="ECO:0000313" key="2">
    <source>
        <dbReference type="EMBL" id="KIQ64915.1"/>
    </source>
</evidence>
<dbReference type="RefSeq" id="WP_043910815.1">
    <property type="nucleotide sequence ID" value="NZ_JXZB01000002.1"/>
</dbReference>
<evidence type="ECO:0000256" key="1">
    <source>
        <dbReference type="SAM" id="SignalP"/>
    </source>
</evidence>
<accession>A0A0D0N9L8</accession>
<feature type="signal peptide" evidence="1">
    <location>
        <begin position="1"/>
        <end position="24"/>
    </location>
</feature>
<organism evidence="2 3">
    <name type="scientific">Kitasatospora griseola</name>
    <name type="common">Streptomyces griseolosporeus</name>
    <dbReference type="NCBI Taxonomy" id="2064"/>
    <lineage>
        <taxon>Bacteria</taxon>
        <taxon>Bacillati</taxon>
        <taxon>Actinomycetota</taxon>
        <taxon>Actinomycetes</taxon>
        <taxon>Kitasatosporales</taxon>
        <taxon>Streptomycetaceae</taxon>
        <taxon>Kitasatospora</taxon>
    </lineage>
</organism>
<evidence type="ECO:0000313" key="3">
    <source>
        <dbReference type="Proteomes" id="UP000032066"/>
    </source>
</evidence>
<dbReference type="Proteomes" id="UP000032066">
    <property type="component" value="Unassembled WGS sequence"/>
</dbReference>
<protein>
    <recommendedName>
        <fullName evidence="4">Peptidase inhibitor family I36</fullName>
    </recommendedName>
</protein>
<dbReference type="AlphaFoldDB" id="A0A0D0N9L8"/>
<dbReference type="EMBL" id="JXZB01000002">
    <property type="protein sequence ID" value="KIQ64915.1"/>
    <property type="molecule type" value="Genomic_DNA"/>
</dbReference>
<evidence type="ECO:0008006" key="4">
    <source>
        <dbReference type="Google" id="ProtNLM"/>
    </source>
</evidence>
<feature type="chain" id="PRO_5039595856" description="Peptidase inhibitor family I36" evidence="1">
    <location>
        <begin position="25"/>
        <end position="139"/>
    </location>
</feature>
<reference evidence="2 3" key="1">
    <citation type="submission" date="2015-02" db="EMBL/GenBank/DDBJ databases">
        <title>Draft genome sequence of Kitasatospora griseola MF730-N6, a bafilomycin, terpentecin and satosporin producer.</title>
        <authorList>
            <person name="Arens J.C."/>
            <person name="Haltli B."/>
            <person name="Kerr R.G."/>
        </authorList>
    </citation>
    <scope>NUCLEOTIDE SEQUENCE [LARGE SCALE GENOMIC DNA]</scope>
    <source>
        <strain evidence="2 3">MF730-N6</strain>
    </source>
</reference>
<proteinExistence type="predicted"/>
<keyword evidence="3" id="KW-1185">Reference proteome</keyword>
<dbReference type="OrthoDB" id="4193295at2"/>